<sequence length="397" mass="43390">MPFVFVHGVNNRQDADYKREEIIRAAFLKEIVAPVIGINPKHPVFAPYWGGDGVSFWRDLAVIPKGNEVETFGSDENALPPSLGIAVATGSVTSGDSLHSVARKHPDVAIDLLFDAVIQDARDEADIHEVAKAYQLAQDRLTITSDPWLAQATKENVLDQIFELVSPPPPIGKEETFGGASLWAMLEEGAKRLKLLGPDQLSHAVVGAFRRPVTHKLATFVGDAFSYLAERKDGSQPGPIAATVLKTLLEAAELARSTNEPLVVISHSFGGEIVYDILTHYASNSDLEIDAWVTVGSQVGLFEEMSLLWNSPGRVDRTAIPREAIKSPVRAKSWLNIVDTNDVLGFLVLPVFTAAVPGTVHDFKYNTGFPVTGAHSGYFKWPSFYKRLAQRLGEAQR</sequence>
<organism evidence="1 3">
    <name type="scientific">Pseudomonas extremorientalis</name>
    <dbReference type="NCBI Taxonomy" id="169669"/>
    <lineage>
        <taxon>Bacteria</taxon>
        <taxon>Pseudomonadati</taxon>
        <taxon>Pseudomonadota</taxon>
        <taxon>Gammaproteobacteria</taxon>
        <taxon>Pseudomonadales</taxon>
        <taxon>Pseudomonadaceae</taxon>
        <taxon>Pseudomonas</taxon>
    </lineage>
</organism>
<name>A0A1H0IUJ9_9PSED</name>
<protein>
    <submittedName>
        <fullName evidence="1">Uncharacterized protein</fullName>
    </submittedName>
</protein>
<gene>
    <name evidence="1" type="ORF">BFN10_03005</name>
    <name evidence="2" type="ORF">SAMN04490184_0331</name>
</gene>
<keyword evidence="4" id="KW-1185">Reference proteome</keyword>
<dbReference type="EMBL" id="LT629708">
    <property type="protein sequence ID" value="SDO34721.1"/>
    <property type="molecule type" value="Genomic_DNA"/>
</dbReference>
<reference evidence="2 4" key="2">
    <citation type="submission" date="2016-10" db="EMBL/GenBank/DDBJ databases">
        <authorList>
            <person name="Varghese N."/>
            <person name="Submissions S."/>
        </authorList>
    </citation>
    <scope>NUCLEOTIDE SEQUENCE [LARGE SCALE GENOMIC DNA]</scope>
    <source>
        <strain evidence="2 4">BS2774</strain>
    </source>
</reference>
<dbReference type="Proteomes" id="UP000182654">
    <property type="component" value="Chromosome I"/>
</dbReference>
<reference evidence="1 3" key="1">
    <citation type="submission" date="2016-08" db="EMBL/GenBank/DDBJ databases">
        <title>Draft genome sequence of the type strain of Pseudomonas extremorientalis LMG 19695T isolated from drinking water reservoir.</title>
        <authorList>
            <person name="Tambong J.T."/>
        </authorList>
    </citation>
    <scope>NUCLEOTIDE SEQUENCE [LARGE SCALE GENOMIC DNA]</scope>
    <source>
        <strain evidence="1 3">LMG 19695</strain>
    </source>
</reference>
<dbReference type="AlphaFoldDB" id="A0A1H0IUJ9"/>
<proteinExistence type="predicted"/>
<evidence type="ECO:0000313" key="4">
    <source>
        <dbReference type="Proteomes" id="UP000182654"/>
    </source>
</evidence>
<evidence type="ECO:0000313" key="1">
    <source>
        <dbReference type="EMBL" id="OIN12671.1"/>
    </source>
</evidence>
<evidence type="ECO:0000313" key="2">
    <source>
        <dbReference type="EMBL" id="SDO34721.1"/>
    </source>
</evidence>
<accession>A0A1H0IUJ9</accession>
<dbReference type="EMBL" id="MDGK01000011">
    <property type="protein sequence ID" value="OIN12671.1"/>
    <property type="molecule type" value="Genomic_DNA"/>
</dbReference>
<dbReference type="Proteomes" id="UP000181686">
    <property type="component" value="Unassembled WGS sequence"/>
</dbReference>
<evidence type="ECO:0000313" key="3">
    <source>
        <dbReference type="Proteomes" id="UP000181686"/>
    </source>
</evidence>